<name>A0A8S5NUY6_9CAUD</name>
<reference evidence="1" key="1">
    <citation type="journal article" date="2021" name="Proc. Natl. Acad. Sci. U.S.A.">
        <title>A Catalog of Tens of Thousands of Viruses from Human Metagenomes Reveals Hidden Associations with Chronic Diseases.</title>
        <authorList>
            <person name="Tisza M.J."/>
            <person name="Buck C.B."/>
        </authorList>
    </citation>
    <scope>NUCLEOTIDE SEQUENCE</scope>
    <source>
        <strain evidence="1">CtTnV63</strain>
    </source>
</reference>
<sequence length="33" mass="3508">MIAFFFDLMGFHQPPLLTCGPTPIAIIPAGFSG</sequence>
<evidence type="ECO:0000313" key="1">
    <source>
        <dbReference type="EMBL" id="DAD98550.1"/>
    </source>
</evidence>
<protein>
    <submittedName>
        <fullName evidence="1">Uncharacterized protein</fullName>
    </submittedName>
</protein>
<organism evidence="1">
    <name type="scientific">Siphoviridae sp. ctTnV63</name>
    <dbReference type="NCBI Taxonomy" id="2825523"/>
    <lineage>
        <taxon>Viruses</taxon>
        <taxon>Duplodnaviria</taxon>
        <taxon>Heunggongvirae</taxon>
        <taxon>Uroviricota</taxon>
        <taxon>Caudoviricetes</taxon>
    </lineage>
</organism>
<accession>A0A8S5NUY6</accession>
<dbReference type="EMBL" id="BK015264">
    <property type="protein sequence ID" value="DAD98550.1"/>
    <property type="molecule type" value="Genomic_DNA"/>
</dbReference>
<proteinExistence type="predicted"/>